<evidence type="ECO:0000256" key="5">
    <source>
        <dbReference type="ARBA" id="ARBA00012865"/>
    </source>
</evidence>
<evidence type="ECO:0000256" key="4">
    <source>
        <dbReference type="ARBA" id="ARBA00005250"/>
    </source>
</evidence>
<dbReference type="PANTHER" id="PTHR42951:SF14">
    <property type="entry name" value="METALLO-BETA-LACTAMASE SUPERFAMILY PROTEIN"/>
    <property type="match status" value="1"/>
</dbReference>
<evidence type="ECO:0000256" key="7">
    <source>
        <dbReference type="ARBA" id="ARBA00022729"/>
    </source>
</evidence>
<evidence type="ECO:0000313" key="14">
    <source>
        <dbReference type="Proteomes" id="UP000265801"/>
    </source>
</evidence>
<dbReference type="InterPro" id="IPR001279">
    <property type="entry name" value="Metallo-B-lactamas"/>
</dbReference>
<dbReference type="GO" id="GO:0046677">
    <property type="term" value="P:response to antibiotic"/>
    <property type="evidence" value="ECO:0007669"/>
    <property type="project" value="UniProtKB-KW"/>
</dbReference>
<keyword evidence="9 13" id="KW-0378">Hydrolase</keyword>
<evidence type="ECO:0000256" key="6">
    <source>
        <dbReference type="ARBA" id="ARBA00022723"/>
    </source>
</evidence>
<keyword evidence="8" id="KW-0574">Periplasm</keyword>
<dbReference type="PROSITE" id="PS00743">
    <property type="entry name" value="BETA_LACTAMASE_B_1"/>
    <property type="match status" value="1"/>
</dbReference>
<evidence type="ECO:0000256" key="1">
    <source>
        <dbReference type="ARBA" id="ARBA00001526"/>
    </source>
</evidence>
<comment type="caution">
    <text evidence="13">The sequence shown here is derived from an EMBL/GenBank/DDBJ whole genome shotgun (WGS) entry which is preliminary data.</text>
</comment>
<evidence type="ECO:0000256" key="11">
    <source>
        <dbReference type="ARBA" id="ARBA00023251"/>
    </source>
</evidence>
<dbReference type="SUPFAM" id="SSF56281">
    <property type="entry name" value="Metallo-hydrolase/oxidoreductase"/>
    <property type="match status" value="1"/>
</dbReference>
<dbReference type="Pfam" id="PF00753">
    <property type="entry name" value="Lactamase_B"/>
    <property type="match status" value="1"/>
</dbReference>
<evidence type="ECO:0000256" key="8">
    <source>
        <dbReference type="ARBA" id="ARBA00022764"/>
    </source>
</evidence>
<dbReference type="InterPro" id="IPR001018">
    <property type="entry name" value="Beta-lactamase_class-B_CS"/>
</dbReference>
<keyword evidence="7" id="KW-0732">Signal</keyword>
<dbReference type="Proteomes" id="UP000265801">
    <property type="component" value="Unassembled WGS sequence"/>
</dbReference>
<organism evidence="13 14">
    <name type="scientific">Bacillus salacetis</name>
    <dbReference type="NCBI Taxonomy" id="2315464"/>
    <lineage>
        <taxon>Bacteria</taxon>
        <taxon>Bacillati</taxon>
        <taxon>Bacillota</taxon>
        <taxon>Bacilli</taxon>
        <taxon>Bacillales</taxon>
        <taxon>Bacillaceae</taxon>
        <taxon>Bacillus</taxon>
    </lineage>
</organism>
<dbReference type="OrthoDB" id="11380at2"/>
<proteinExistence type="inferred from homology"/>
<dbReference type="CDD" id="cd07743">
    <property type="entry name" value="metallo-hydrolase-like_MBL-fold"/>
    <property type="match status" value="1"/>
</dbReference>
<keyword evidence="6" id="KW-0479">Metal-binding</keyword>
<gene>
    <name evidence="13" type="ORF">D3H55_17265</name>
</gene>
<evidence type="ECO:0000256" key="2">
    <source>
        <dbReference type="ARBA" id="ARBA00001947"/>
    </source>
</evidence>
<evidence type="ECO:0000256" key="10">
    <source>
        <dbReference type="ARBA" id="ARBA00022833"/>
    </source>
</evidence>
<evidence type="ECO:0000313" key="13">
    <source>
        <dbReference type="EMBL" id="RIW30194.1"/>
    </source>
</evidence>
<sequence>MELRKINENCYYFSSAVNAGYILNEGEGMLIDTGIDDSSIKKMLKILLQENLPLDYCIITHAHTDHFGGASYLKKKGIKLFAPVFEKAIMENPLLEPVYLWNGAFPLKELRNKFLEGKPVEIDEWFSPGEMKVGAFKLEALHLPGHSIGQAGIVYNDILFAADSYFGQEALEKHIVPFITDAQRTIETLERIMSLSVEGAVPGHGELERDITATIEANISLHNKLLGQIIDIAGNSKRDFDCMLKEFLDLNGIDAGSLGQYLLYRTSFTAYLTKLVSDGILKVTLEKNKIYISK</sequence>
<dbReference type="SMART" id="SM00849">
    <property type="entry name" value="Lactamase_B"/>
    <property type="match status" value="1"/>
</dbReference>
<dbReference type="GO" id="GO:0008800">
    <property type="term" value="F:beta-lactamase activity"/>
    <property type="evidence" value="ECO:0007669"/>
    <property type="project" value="UniProtKB-EC"/>
</dbReference>
<evidence type="ECO:0000256" key="9">
    <source>
        <dbReference type="ARBA" id="ARBA00022801"/>
    </source>
</evidence>
<keyword evidence="11" id="KW-0046">Antibiotic resistance</keyword>
<dbReference type="PANTHER" id="PTHR42951">
    <property type="entry name" value="METALLO-BETA-LACTAMASE DOMAIN-CONTAINING"/>
    <property type="match status" value="1"/>
</dbReference>
<dbReference type="AlphaFoldDB" id="A0A3A1QTU5"/>
<dbReference type="GO" id="GO:0017001">
    <property type="term" value="P:antibiotic catabolic process"/>
    <property type="evidence" value="ECO:0007669"/>
    <property type="project" value="InterPro"/>
</dbReference>
<name>A0A3A1QTU5_9BACI</name>
<protein>
    <recommendedName>
        <fullName evidence="5">beta-lactamase</fullName>
        <ecNumber evidence="5">3.5.2.6</ecNumber>
    </recommendedName>
</protein>
<dbReference type="RefSeq" id="WP_119548571.1">
    <property type="nucleotide sequence ID" value="NZ_QXIR01000027.1"/>
</dbReference>
<comment type="catalytic activity">
    <reaction evidence="1">
        <text>a beta-lactam + H2O = a substituted beta-amino acid</text>
        <dbReference type="Rhea" id="RHEA:20401"/>
        <dbReference type="ChEBI" id="CHEBI:15377"/>
        <dbReference type="ChEBI" id="CHEBI:35627"/>
        <dbReference type="ChEBI" id="CHEBI:140347"/>
        <dbReference type="EC" id="3.5.2.6"/>
    </reaction>
</comment>
<comment type="cofactor">
    <cofactor evidence="2">
        <name>Zn(2+)</name>
        <dbReference type="ChEBI" id="CHEBI:29105"/>
    </cofactor>
</comment>
<dbReference type="EMBL" id="QXIR01000027">
    <property type="protein sequence ID" value="RIW30194.1"/>
    <property type="molecule type" value="Genomic_DNA"/>
</dbReference>
<accession>A0A3A1QTU5</accession>
<reference evidence="13 14" key="1">
    <citation type="submission" date="2018-09" db="EMBL/GenBank/DDBJ databases">
        <title>Bacillus saliacetes sp. nov., isolated from Thai shrimp paste (Ka-pi).</title>
        <authorList>
            <person name="Daroonpunt R."/>
            <person name="Tanasupawat S."/>
            <person name="Yiamsombut S."/>
        </authorList>
    </citation>
    <scope>NUCLEOTIDE SEQUENCE [LARGE SCALE GENOMIC DNA]</scope>
    <source>
        <strain evidence="13 14">SKP7-4</strain>
    </source>
</reference>
<dbReference type="Gene3D" id="3.60.15.10">
    <property type="entry name" value="Ribonuclease Z/Hydroxyacylglutathione hydrolase-like"/>
    <property type="match status" value="1"/>
</dbReference>
<feature type="domain" description="Metallo-beta-lactamase" evidence="12">
    <location>
        <begin position="16"/>
        <end position="204"/>
    </location>
</feature>
<comment type="subcellular location">
    <subcellularLocation>
        <location evidence="3">Periplasm</location>
    </subcellularLocation>
</comment>
<dbReference type="EC" id="3.5.2.6" evidence="5"/>
<keyword evidence="10" id="KW-0862">Zinc</keyword>
<evidence type="ECO:0000256" key="3">
    <source>
        <dbReference type="ARBA" id="ARBA00004418"/>
    </source>
</evidence>
<dbReference type="InterPro" id="IPR036866">
    <property type="entry name" value="RibonucZ/Hydroxyglut_hydro"/>
</dbReference>
<evidence type="ECO:0000259" key="12">
    <source>
        <dbReference type="SMART" id="SM00849"/>
    </source>
</evidence>
<dbReference type="InterPro" id="IPR050855">
    <property type="entry name" value="NDM-1-like"/>
</dbReference>
<keyword evidence="14" id="KW-1185">Reference proteome</keyword>
<dbReference type="GO" id="GO:0042597">
    <property type="term" value="C:periplasmic space"/>
    <property type="evidence" value="ECO:0007669"/>
    <property type="project" value="UniProtKB-SubCell"/>
</dbReference>
<dbReference type="GO" id="GO:0008270">
    <property type="term" value="F:zinc ion binding"/>
    <property type="evidence" value="ECO:0007669"/>
    <property type="project" value="InterPro"/>
</dbReference>
<comment type="similarity">
    <text evidence="4">Belongs to the metallo-beta-lactamase superfamily. Class-B beta-lactamase family.</text>
</comment>